<dbReference type="InterPro" id="IPR001453">
    <property type="entry name" value="MoaB/Mog_dom"/>
</dbReference>
<protein>
    <recommendedName>
        <fullName evidence="6 13">Molybdopterin molybdenumtransferase</fullName>
        <ecNumber evidence="5 13">2.10.1.1</ecNumber>
    </recommendedName>
</protein>
<name>A0A100VLW7_PAEAM</name>
<dbReference type="InterPro" id="IPR005111">
    <property type="entry name" value="MoeA_C_domain_IV"/>
</dbReference>
<reference evidence="15 16" key="1">
    <citation type="journal article" date="2016" name="Genome Announc.">
        <title>Draft Genome Sequence of Paenibacillus amylolyticus Heshi-A3, Isolated from Fermented Rice Bran in a Japanese Fermented Seafood Dish.</title>
        <authorList>
            <person name="Akuzawa S."/>
            <person name="Nagaoka J."/>
            <person name="Kanekatsu M."/>
            <person name="Kubota E."/>
            <person name="Ohtake R."/>
            <person name="Suzuki T."/>
            <person name="Kanesaki Y."/>
        </authorList>
    </citation>
    <scope>NUCLEOTIDE SEQUENCE [LARGE SCALE GENOMIC DNA]</scope>
    <source>
        <strain evidence="15 16">Heshi-A3</strain>
    </source>
</reference>
<dbReference type="GO" id="GO:0006777">
    <property type="term" value="P:Mo-molybdopterin cofactor biosynthetic process"/>
    <property type="evidence" value="ECO:0007669"/>
    <property type="project" value="UniProtKB-UniRule"/>
</dbReference>
<dbReference type="SUPFAM" id="SSF63867">
    <property type="entry name" value="MoeA C-terminal domain-like"/>
    <property type="match status" value="1"/>
</dbReference>
<dbReference type="Gene3D" id="3.90.105.10">
    <property type="entry name" value="Molybdopterin biosynthesis moea protein, domain 2"/>
    <property type="match status" value="1"/>
</dbReference>
<comment type="caution">
    <text evidence="15">The sequence shown here is derived from an EMBL/GenBank/DDBJ whole genome shotgun (WGS) entry which is preliminary data.</text>
</comment>
<comment type="function">
    <text evidence="2 13">Catalyzes the insertion of molybdate into adenylated molybdopterin with the concomitant release of AMP.</text>
</comment>
<dbReference type="PANTHER" id="PTHR10192:SF5">
    <property type="entry name" value="GEPHYRIN"/>
    <property type="match status" value="1"/>
</dbReference>
<evidence type="ECO:0000256" key="10">
    <source>
        <dbReference type="ARBA" id="ARBA00022842"/>
    </source>
</evidence>
<evidence type="ECO:0000256" key="9">
    <source>
        <dbReference type="ARBA" id="ARBA00022723"/>
    </source>
</evidence>
<dbReference type="FunFam" id="2.170.190.11:FF:000001">
    <property type="entry name" value="Molybdopterin molybdenumtransferase"/>
    <property type="match status" value="1"/>
</dbReference>
<evidence type="ECO:0000256" key="12">
    <source>
        <dbReference type="ARBA" id="ARBA00047317"/>
    </source>
</evidence>
<evidence type="ECO:0000256" key="8">
    <source>
        <dbReference type="ARBA" id="ARBA00022679"/>
    </source>
</evidence>
<evidence type="ECO:0000256" key="6">
    <source>
        <dbReference type="ARBA" id="ARBA00021108"/>
    </source>
</evidence>
<dbReference type="SMART" id="SM00852">
    <property type="entry name" value="MoCF_biosynth"/>
    <property type="match status" value="1"/>
</dbReference>
<evidence type="ECO:0000256" key="13">
    <source>
        <dbReference type="RuleBase" id="RU365090"/>
    </source>
</evidence>
<dbReference type="NCBIfam" id="TIGR00177">
    <property type="entry name" value="molyb_syn"/>
    <property type="match status" value="1"/>
</dbReference>
<evidence type="ECO:0000313" key="16">
    <source>
        <dbReference type="Proteomes" id="UP000069697"/>
    </source>
</evidence>
<feature type="domain" description="MoaB/Mog" evidence="14">
    <location>
        <begin position="201"/>
        <end position="339"/>
    </location>
</feature>
<dbReference type="SUPFAM" id="SSF53218">
    <property type="entry name" value="Molybdenum cofactor biosynthesis proteins"/>
    <property type="match status" value="1"/>
</dbReference>
<gene>
    <name evidence="15" type="ORF">PAHA3_2357</name>
</gene>
<dbReference type="Gene3D" id="3.40.980.10">
    <property type="entry name" value="MoaB/Mog-like domain"/>
    <property type="match status" value="1"/>
</dbReference>
<proteinExistence type="inferred from homology"/>
<dbReference type="FunFam" id="3.40.980.10:FF:000004">
    <property type="entry name" value="Molybdopterin molybdenumtransferase"/>
    <property type="match status" value="1"/>
</dbReference>
<organism evidence="15 16">
    <name type="scientific">Paenibacillus amylolyticus</name>
    <dbReference type="NCBI Taxonomy" id="1451"/>
    <lineage>
        <taxon>Bacteria</taxon>
        <taxon>Bacillati</taxon>
        <taxon>Bacillota</taxon>
        <taxon>Bacilli</taxon>
        <taxon>Bacillales</taxon>
        <taxon>Paenibacillaceae</taxon>
        <taxon>Paenibacillus</taxon>
    </lineage>
</organism>
<evidence type="ECO:0000256" key="5">
    <source>
        <dbReference type="ARBA" id="ARBA00013269"/>
    </source>
</evidence>
<dbReference type="AlphaFoldDB" id="A0A100VLW7"/>
<dbReference type="SUPFAM" id="SSF63882">
    <property type="entry name" value="MoeA N-terminal region -like"/>
    <property type="match status" value="1"/>
</dbReference>
<dbReference type="Pfam" id="PF00994">
    <property type="entry name" value="MoCF_biosynth"/>
    <property type="match status" value="1"/>
</dbReference>
<dbReference type="PANTHER" id="PTHR10192">
    <property type="entry name" value="MOLYBDOPTERIN BIOSYNTHESIS PROTEIN"/>
    <property type="match status" value="1"/>
</dbReference>
<evidence type="ECO:0000259" key="14">
    <source>
        <dbReference type="SMART" id="SM00852"/>
    </source>
</evidence>
<dbReference type="GO" id="GO:0046872">
    <property type="term" value="F:metal ion binding"/>
    <property type="evidence" value="ECO:0007669"/>
    <property type="project" value="UniProtKB-UniRule"/>
</dbReference>
<evidence type="ECO:0000256" key="11">
    <source>
        <dbReference type="ARBA" id="ARBA00023150"/>
    </source>
</evidence>
<dbReference type="InterPro" id="IPR036688">
    <property type="entry name" value="MoeA_C_domain_IV_sf"/>
</dbReference>
<dbReference type="GO" id="GO:0061599">
    <property type="term" value="F:molybdopterin molybdotransferase activity"/>
    <property type="evidence" value="ECO:0007669"/>
    <property type="project" value="UniProtKB-UniRule"/>
</dbReference>
<evidence type="ECO:0000256" key="4">
    <source>
        <dbReference type="ARBA" id="ARBA00010763"/>
    </source>
</evidence>
<dbReference type="Proteomes" id="UP000069697">
    <property type="component" value="Unassembled WGS sequence"/>
</dbReference>
<keyword evidence="8 13" id="KW-0808">Transferase</keyword>
<dbReference type="Gene3D" id="2.170.190.11">
    <property type="entry name" value="Molybdopterin biosynthesis moea protein, domain 3"/>
    <property type="match status" value="1"/>
</dbReference>
<keyword evidence="9 13" id="KW-0479">Metal-binding</keyword>
<evidence type="ECO:0000256" key="3">
    <source>
        <dbReference type="ARBA" id="ARBA00005046"/>
    </source>
</evidence>
<comment type="pathway">
    <text evidence="3 13">Cofactor biosynthesis; molybdopterin biosynthesis.</text>
</comment>
<dbReference type="GO" id="GO:0005829">
    <property type="term" value="C:cytosol"/>
    <property type="evidence" value="ECO:0007669"/>
    <property type="project" value="TreeGrafter"/>
</dbReference>
<dbReference type="NCBIfam" id="NF045515">
    <property type="entry name" value="Glp_gephyrin"/>
    <property type="match status" value="1"/>
</dbReference>
<dbReference type="CDD" id="cd00887">
    <property type="entry name" value="MoeA"/>
    <property type="match status" value="1"/>
</dbReference>
<dbReference type="InterPro" id="IPR036135">
    <property type="entry name" value="MoeA_linker/N_sf"/>
</dbReference>
<dbReference type="Pfam" id="PF03453">
    <property type="entry name" value="MoeA_N"/>
    <property type="match status" value="1"/>
</dbReference>
<keyword evidence="7 13" id="KW-0500">Molybdenum</keyword>
<evidence type="ECO:0000256" key="7">
    <source>
        <dbReference type="ARBA" id="ARBA00022505"/>
    </source>
</evidence>
<keyword evidence="10 13" id="KW-0460">Magnesium</keyword>
<dbReference type="InterPro" id="IPR036425">
    <property type="entry name" value="MoaB/Mog-like_dom_sf"/>
</dbReference>
<comment type="cofactor">
    <cofactor evidence="1 13">
        <name>Mg(2+)</name>
        <dbReference type="ChEBI" id="CHEBI:18420"/>
    </cofactor>
</comment>
<dbReference type="InterPro" id="IPR005110">
    <property type="entry name" value="MoeA_linker/N"/>
</dbReference>
<reference evidence="16" key="2">
    <citation type="submission" date="2016-01" db="EMBL/GenBank/DDBJ databases">
        <title>Draft Genome Sequence of Paenibacillus amylolyticus Heshi-A3 that Was Isolated from Fermented Rice Bran with Aging Salted Mackerel, Which Was Named Heshiko as Traditional Fermented Seafood in Japan.</title>
        <authorList>
            <person name="Akuzawa S."/>
            <person name="Nakagawa J."/>
            <person name="Kanekatsu T."/>
            <person name="Kubota E."/>
            <person name="Ohtake R."/>
            <person name="Suzuki T."/>
            <person name="Kanesaki Y."/>
        </authorList>
    </citation>
    <scope>NUCLEOTIDE SEQUENCE [LARGE SCALE GENOMIC DNA]</scope>
    <source>
        <strain evidence="16">Heshi-A3</strain>
    </source>
</reference>
<dbReference type="Pfam" id="PF03454">
    <property type="entry name" value="MoeA_C"/>
    <property type="match status" value="1"/>
</dbReference>
<keyword evidence="11 13" id="KW-0501">Molybdenum cofactor biosynthesis</keyword>
<comment type="catalytic activity">
    <reaction evidence="12">
        <text>adenylyl-molybdopterin + molybdate = Mo-molybdopterin + AMP + H(+)</text>
        <dbReference type="Rhea" id="RHEA:35047"/>
        <dbReference type="ChEBI" id="CHEBI:15378"/>
        <dbReference type="ChEBI" id="CHEBI:36264"/>
        <dbReference type="ChEBI" id="CHEBI:62727"/>
        <dbReference type="ChEBI" id="CHEBI:71302"/>
        <dbReference type="ChEBI" id="CHEBI:456215"/>
        <dbReference type="EC" id="2.10.1.1"/>
    </reaction>
</comment>
<dbReference type="UniPathway" id="UPA00344"/>
<dbReference type="EC" id="2.10.1.1" evidence="5 13"/>
<evidence type="ECO:0000313" key="15">
    <source>
        <dbReference type="EMBL" id="GAS82283.1"/>
    </source>
</evidence>
<dbReference type="EMBL" id="BCNV01000001">
    <property type="protein sequence ID" value="GAS82283.1"/>
    <property type="molecule type" value="Genomic_DNA"/>
</dbReference>
<dbReference type="Gene3D" id="2.40.340.10">
    <property type="entry name" value="MoeA, C-terminal, domain IV"/>
    <property type="match status" value="1"/>
</dbReference>
<dbReference type="InterPro" id="IPR038987">
    <property type="entry name" value="MoeA-like"/>
</dbReference>
<evidence type="ECO:0000256" key="1">
    <source>
        <dbReference type="ARBA" id="ARBA00001946"/>
    </source>
</evidence>
<accession>A0A100VLW7</accession>
<evidence type="ECO:0000256" key="2">
    <source>
        <dbReference type="ARBA" id="ARBA00002901"/>
    </source>
</evidence>
<sequence length="431" mass="47118">MKLNSHSYDMTTAKFHRTAVQVPDAQAKVAARVTSGSIEKVNLESAHGRTLAENIQAPHPYPFFRRSGMDGFAIISTDTIDATSNHQIWFRVIDEIPCGYTSDHTIVSGTTARIMTGAQVPEGADAVVMMEMTESKEENGEQWIALKRHILPGANITPIGLEVQEGQQLLEAGTIIRAGEQSVLATFGIAEVPVFQRPKVAIFATGTELLDVDEPLQPGRIRNSNSYMLRSLVVEAGGEPVMYGSIADDVNTARAKLEEAIQDNDIVVTTGGVSVGDYDIMGELVLEEHVEMLFNKVTMRPGSVTTAAVYKDKLLFALSGNPGACFVGFGLFVRPTIRSMQADAHPYLEEWTAILEEEYTKVNNFTRFVRGRTEIRNGMVYAIPAAARVDESSVMITIKDSDCLIVIPPEKKGIPAGEQVRILKLPTGHVR</sequence>
<comment type="similarity">
    <text evidence="4 13">Belongs to the MoeA family.</text>
</comment>